<dbReference type="Proteomes" id="UP001565242">
    <property type="component" value="Unassembled WGS sequence"/>
</dbReference>
<evidence type="ECO:0000313" key="2">
    <source>
        <dbReference type="Proteomes" id="UP001565242"/>
    </source>
</evidence>
<proteinExistence type="predicted"/>
<evidence type="ECO:0000313" key="1">
    <source>
        <dbReference type="EMBL" id="MEY8538943.1"/>
    </source>
</evidence>
<dbReference type="InterPro" id="IPR010064">
    <property type="entry name" value="HK97-gp10_tail"/>
</dbReference>
<name>A0ABV4DE89_9LACT</name>
<dbReference type="NCBIfam" id="TIGR01725">
    <property type="entry name" value="phge_HK97_gp10"/>
    <property type="match status" value="1"/>
</dbReference>
<reference evidence="1 2" key="1">
    <citation type="submission" date="2024-03" db="EMBL/GenBank/DDBJ databases">
        <title>Mouse gut bacterial collection (mGBC) of GemPharmatech.</title>
        <authorList>
            <person name="He Y."/>
            <person name="Dong L."/>
            <person name="Wu D."/>
            <person name="Gao X."/>
            <person name="Lin Z."/>
        </authorList>
    </citation>
    <scope>NUCLEOTIDE SEQUENCE [LARGE SCALE GENOMIC DNA]</scope>
    <source>
        <strain evidence="1 2">20-218</strain>
    </source>
</reference>
<dbReference type="EMBL" id="JBCLSQ010000039">
    <property type="protein sequence ID" value="MEY8538943.1"/>
    <property type="molecule type" value="Genomic_DNA"/>
</dbReference>
<keyword evidence="2" id="KW-1185">Reference proteome</keyword>
<accession>A0ABV4DE89</accession>
<comment type="caution">
    <text evidence="1">The sequence shown here is derived from an EMBL/GenBank/DDBJ whole genome shotgun (WGS) entry which is preliminary data.</text>
</comment>
<organism evidence="1 2">
    <name type="scientific">Lactococcus muris</name>
    <dbReference type="NCBI Taxonomy" id="2941330"/>
    <lineage>
        <taxon>Bacteria</taxon>
        <taxon>Bacillati</taxon>
        <taxon>Bacillota</taxon>
        <taxon>Bacilli</taxon>
        <taxon>Lactobacillales</taxon>
        <taxon>Streptococcaceae</taxon>
        <taxon>Lactococcus</taxon>
    </lineage>
</organism>
<dbReference type="RefSeq" id="WP_369918921.1">
    <property type="nucleotide sequence ID" value="NZ_JBCLSQ010000039.1"/>
</dbReference>
<gene>
    <name evidence="1" type="ORF">AALM99_10970</name>
</gene>
<dbReference type="Pfam" id="PF04883">
    <property type="entry name" value="HK97-gp10_like"/>
    <property type="match status" value="1"/>
</dbReference>
<sequence length="112" mass="12438">MKTSLSFKGIDQLVKHLDKAASLSDVQKVVKSNGAQLNKKMQVAAPVDTGYLKRSINMSLEDGGFSAKVGPTANYAPYLEYGTRFQNAQPFVKPSFNIQKNIFKNDLERLIK</sequence>
<protein>
    <submittedName>
        <fullName evidence="1">HK97-gp10 family putative phage morphogenesis protein</fullName>
    </submittedName>
</protein>